<gene>
    <name evidence="1" type="ORF">GTH24_09590</name>
</gene>
<dbReference type="InterPro" id="IPR004959">
    <property type="entry name" value="Bac_effector_IpgB-like"/>
</dbReference>
<reference evidence="1 2" key="1">
    <citation type="submission" date="2020-01" db="EMBL/GenBank/DDBJ databases">
        <title>The genomic epidemiology of tigecycline resistance gene tet(X) variants in a swine farm in China.</title>
        <authorList>
            <person name="Peng K."/>
            <person name="Li R."/>
        </authorList>
    </citation>
    <scope>NUCLEOTIDE SEQUENCE [LARGE SCALE GENOMIC DNA]</scope>
    <source>
        <strain evidence="1 2">ZN3</strain>
    </source>
</reference>
<dbReference type="AlphaFoldDB" id="A0A6G6SHV5"/>
<dbReference type="EMBL" id="CP047344">
    <property type="protein sequence ID" value="QIF94132.1"/>
    <property type="molecule type" value="Genomic_DNA"/>
</dbReference>
<sequence length="254" mass="29261">MKSILSKISIVNNDQNTVVNKEPLNTYGIFLNNIKNIKNTYLDISIGNCDKRKEITVDVAKLSKELISKIRELYTSKKISSYRVDIKNKEKSMEFLNNAYKVIDSAILEWWEDEKEVLPSSIIHRTIDNLYIDEEISLKPNDKKTLFFLISNKFKLGLNKNAAQSTMIQNLQDIPEVVKAIDDLGISDNSHLKYEVYCLLAENIYNFLSGNENKVDFSKIKDAIKDVAQRKFGTSENKLTHPPLYSKYTLAFFD</sequence>
<dbReference type="Gene3D" id="1.10.4120.20">
    <property type="match status" value="1"/>
</dbReference>
<name>A0A6G6SHV5_PROVU</name>
<protein>
    <recommendedName>
        <fullName evidence="3">IpaB/EvcA family</fullName>
    </recommendedName>
</protein>
<keyword evidence="2" id="KW-1185">Reference proteome</keyword>
<evidence type="ECO:0000313" key="2">
    <source>
        <dbReference type="Proteomes" id="UP000503287"/>
    </source>
</evidence>
<dbReference type="RefSeq" id="WP_164526335.1">
    <property type="nucleotide sequence ID" value="NZ_CP047344.1"/>
</dbReference>
<dbReference type="Proteomes" id="UP000503287">
    <property type="component" value="Chromosome"/>
</dbReference>
<evidence type="ECO:0000313" key="1">
    <source>
        <dbReference type="EMBL" id="QIF94132.1"/>
    </source>
</evidence>
<dbReference type="Pfam" id="PF03278">
    <property type="entry name" value="IpaB_EvcA"/>
    <property type="match status" value="1"/>
</dbReference>
<organism evidence="1 2">
    <name type="scientific">Proteus vulgaris</name>
    <dbReference type="NCBI Taxonomy" id="585"/>
    <lineage>
        <taxon>Bacteria</taxon>
        <taxon>Pseudomonadati</taxon>
        <taxon>Pseudomonadota</taxon>
        <taxon>Gammaproteobacteria</taxon>
        <taxon>Enterobacterales</taxon>
        <taxon>Morganellaceae</taxon>
        <taxon>Proteus</taxon>
    </lineage>
</organism>
<evidence type="ECO:0008006" key="3">
    <source>
        <dbReference type="Google" id="ProtNLM"/>
    </source>
</evidence>
<accession>A0A6G6SHV5</accession>
<proteinExistence type="predicted"/>